<evidence type="ECO:0000313" key="2">
    <source>
        <dbReference type="EMBL" id="SEI66906.1"/>
    </source>
</evidence>
<accession>A0A975W6Z5</accession>
<name>A0A975W6Z5_9RHOB</name>
<dbReference type="Gene3D" id="2.10.70.10">
    <property type="entry name" value="Complement Module, domain 1"/>
    <property type="match status" value="1"/>
</dbReference>
<comment type="caution">
    <text evidence="2">The sequence shown here is derived from an EMBL/GenBank/DDBJ whole genome shotgun (WGS) entry which is preliminary data.</text>
</comment>
<keyword evidence="3" id="KW-1185">Reference proteome</keyword>
<protein>
    <submittedName>
        <fullName evidence="2">Hemin uptake protein HemP</fullName>
    </submittedName>
</protein>
<feature type="region of interest" description="Disordered" evidence="1">
    <location>
        <begin position="1"/>
        <end position="21"/>
    </location>
</feature>
<dbReference type="AlphaFoldDB" id="A0A975W6Z5"/>
<evidence type="ECO:0000256" key="1">
    <source>
        <dbReference type="SAM" id="MobiDB-lite"/>
    </source>
</evidence>
<evidence type="ECO:0000313" key="3">
    <source>
        <dbReference type="Proteomes" id="UP000182932"/>
    </source>
</evidence>
<dbReference type="Proteomes" id="UP000182932">
    <property type="component" value="Unassembled WGS sequence"/>
</dbReference>
<reference evidence="2 3" key="1">
    <citation type="submission" date="2016-10" db="EMBL/GenBank/DDBJ databases">
        <authorList>
            <person name="Varghese N."/>
            <person name="Submissions S."/>
        </authorList>
    </citation>
    <scope>NUCLEOTIDE SEQUENCE [LARGE SCALE GENOMIC DNA]</scope>
    <source>
        <strain evidence="2 3">FF3</strain>
    </source>
</reference>
<dbReference type="RefSeq" id="WP_244526417.1">
    <property type="nucleotide sequence ID" value="NZ_CATLQZ010000004.1"/>
</dbReference>
<dbReference type="EMBL" id="FNYY01000001">
    <property type="protein sequence ID" value="SEI66906.1"/>
    <property type="molecule type" value="Genomic_DNA"/>
</dbReference>
<gene>
    <name evidence="2" type="ORF">SAMN04487940_101552</name>
</gene>
<proteinExistence type="predicted"/>
<dbReference type="InterPro" id="IPR019600">
    <property type="entry name" value="Hemin_uptake_protein_HemP"/>
</dbReference>
<dbReference type="GeneID" id="80816818"/>
<sequence length="61" mass="6639">MNAIARPMDLRRANASPAPEDTGPIYDARMLVGNNATARILLDGKVYTLRITKAGKLILTK</sequence>
<organism evidence="2 3">
    <name type="scientific">Marinovum algicola</name>
    <dbReference type="NCBI Taxonomy" id="42444"/>
    <lineage>
        <taxon>Bacteria</taxon>
        <taxon>Pseudomonadati</taxon>
        <taxon>Pseudomonadota</taxon>
        <taxon>Alphaproteobacteria</taxon>
        <taxon>Rhodobacterales</taxon>
        <taxon>Roseobacteraceae</taxon>
        <taxon>Marinovum</taxon>
    </lineage>
</organism>
<dbReference type="Pfam" id="PF10636">
    <property type="entry name" value="hemP"/>
    <property type="match status" value="1"/>
</dbReference>